<dbReference type="NCBIfam" id="TIGR01200">
    <property type="entry name" value="GLPGLI"/>
    <property type="match status" value="1"/>
</dbReference>
<feature type="chain" id="PRO_5016266631" evidence="1">
    <location>
        <begin position="22"/>
        <end position="273"/>
    </location>
</feature>
<dbReference type="Pfam" id="PF09697">
    <property type="entry name" value="Porph_ging"/>
    <property type="match status" value="1"/>
</dbReference>
<dbReference type="STRING" id="1122991.GCA_000613445_02111"/>
<evidence type="ECO:0000313" key="2">
    <source>
        <dbReference type="EMBL" id="PXX22000.1"/>
    </source>
</evidence>
<reference evidence="2 3" key="1">
    <citation type="submission" date="2018-05" db="EMBL/GenBank/DDBJ databases">
        <title>Genomic Encyclopedia of Type Strains, Phase I: the one thousand microbial genomes (KMG-I) project.</title>
        <authorList>
            <person name="Kyrpides N."/>
        </authorList>
    </citation>
    <scope>NUCLEOTIDE SEQUENCE [LARGE SCALE GENOMIC DNA]</scope>
    <source>
        <strain evidence="2 3">DSM 15611</strain>
    </source>
</reference>
<dbReference type="AlphaFoldDB" id="A0A318HZ43"/>
<sequence length="273" mass="31098">MKTKVFIMALTSIVCATTACAQTEKGVSITYRLSYQHYQEIKDKSQTLCILDIAGQSSRFYNRDFERAQEITDSMQRRGCNAYEIRAEKKKEGLTGLGESTSVLKNFPDKGKVTVTEQVVETLLYEENMPKFSWKLTNKDTTILGYKCFEATTTYRGRTWRAFYTPDIPISEGPWKLCGLPGLILFAADSLNQFCYEGVGMTNEVKYPIALKTKKYRRCSAKEMANMLSLLSKDLDEFFYRLTGAKPQHFDASGKPTKLDTSFTACLKEEFDK</sequence>
<keyword evidence="1" id="KW-0732">Signal</keyword>
<dbReference type="RefSeq" id="WP_025815817.1">
    <property type="nucleotide sequence ID" value="NZ_BAIZ01000012.1"/>
</dbReference>
<proteinExistence type="predicted"/>
<gene>
    <name evidence="2" type="ORF">EJ73_01397</name>
</gene>
<keyword evidence="3" id="KW-1185">Reference proteome</keyword>
<evidence type="ECO:0000313" key="3">
    <source>
        <dbReference type="Proteomes" id="UP000248314"/>
    </source>
</evidence>
<dbReference type="EMBL" id="QJJX01000014">
    <property type="protein sequence ID" value="PXX22000.1"/>
    <property type="molecule type" value="Genomic_DNA"/>
</dbReference>
<dbReference type="InterPro" id="IPR005901">
    <property type="entry name" value="GLPGLI"/>
</dbReference>
<dbReference type="PROSITE" id="PS51257">
    <property type="entry name" value="PROKAR_LIPOPROTEIN"/>
    <property type="match status" value="1"/>
</dbReference>
<feature type="signal peptide" evidence="1">
    <location>
        <begin position="1"/>
        <end position="21"/>
    </location>
</feature>
<comment type="caution">
    <text evidence="2">The sequence shown here is derived from an EMBL/GenBank/DDBJ whole genome shotgun (WGS) entry which is preliminary data.</text>
</comment>
<accession>A0A318HZ43</accession>
<dbReference type="Proteomes" id="UP000248314">
    <property type="component" value="Unassembled WGS sequence"/>
</dbReference>
<organism evidence="2 3">
    <name type="scientific">Hoylesella shahii DSM 15611 = JCM 12083</name>
    <dbReference type="NCBI Taxonomy" id="1122991"/>
    <lineage>
        <taxon>Bacteria</taxon>
        <taxon>Pseudomonadati</taxon>
        <taxon>Bacteroidota</taxon>
        <taxon>Bacteroidia</taxon>
        <taxon>Bacteroidales</taxon>
        <taxon>Prevotellaceae</taxon>
        <taxon>Hoylesella</taxon>
    </lineage>
</organism>
<protein>
    <submittedName>
        <fullName evidence="2">GLPGLI family protein</fullName>
    </submittedName>
</protein>
<dbReference type="OrthoDB" id="1440774at2"/>
<name>A0A318HZ43_9BACT</name>
<evidence type="ECO:0000256" key="1">
    <source>
        <dbReference type="SAM" id="SignalP"/>
    </source>
</evidence>